<dbReference type="PANTHER" id="PTHR30349:SF41">
    <property type="entry name" value="INTEGRASE_RECOMBINASE PROTEIN MJ0367-RELATED"/>
    <property type="match status" value="1"/>
</dbReference>
<evidence type="ECO:0000259" key="9">
    <source>
        <dbReference type="PROSITE" id="PS51900"/>
    </source>
</evidence>
<dbReference type="RefSeq" id="WP_161822120.1">
    <property type="nucleotide sequence ID" value="NZ_LSRS01000003.1"/>
</dbReference>
<feature type="domain" description="Tyr recombinase" evidence="8">
    <location>
        <begin position="108"/>
        <end position="293"/>
    </location>
</feature>
<comment type="similarity">
    <text evidence="2">Belongs to the 'phage' integrase family.</text>
</comment>
<dbReference type="InterPro" id="IPR044068">
    <property type="entry name" value="CB"/>
</dbReference>
<evidence type="ECO:0000256" key="7">
    <source>
        <dbReference type="SAM" id="Coils"/>
    </source>
</evidence>
<dbReference type="PANTHER" id="PTHR30349">
    <property type="entry name" value="PHAGE INTEGRASE-RELATED"/>
    <property type="match status" value="1"/>
</dbReference>
<gene>
    <name evidence="10" type="primary">xerC_5</name>
    <name evidence="10" type="ORF">SPSYN_01826</name>
</gene>
<dbReference type="Gene3D" id="1.10.150.130">
    <property type="match status" value="1"/>
</dbReference>
<evidence type="ECO:0000256" key="4">
    <source>
        <dbReference type="ARBA" id="ARBA00023125"/>
    </source>
</evidence>
<dbReference type="Proteomes" id="UP000798488">
    <property type="component" value="Unassembled WGS sequence"/>
</dbReference>
<comment type="function">
    <text evidence="1">Site-specific tyrosine recombinase, which acts by catalyzing the cutting and rejoining of the recombining DNA molecules.</text>
</comment>
<dbReference type="InterPro" id="IPR002104">
    <property type="entry name" value="Integrase_catalytic"/>
</dbReference>
<dbReference type="InterPro" id="IPR011010">
    <property type="entry name" value="DNA_brk_join_enz"/>
</dbReference>
<evidence type="ECO:0000259" key="8">
    <source>
        <dbReference type="PROSITE" id="PS51898"/>
    </source>
</evidence>
<keyword evidence="3" id="KW-0229">DNA integration</keyword>
<name>A0A9D2WQC0_9FIRM</name>
<evidence type="ECO:0000313" key="11">
    <source>
        <dbReference type="Proteomes" id="UP000798488"/>
    </source>
</evidence>
<dbReference type="GO" id="GO:0006310">
    <property type="term" value="P:DNA recombination"/>
    <property type="evidence" value="ECO:0007669"/>
    <property type="project" value="UniProtKB-KW"/>
</dbReference>
<comment type="caution">
    <text evidence="10">The sequence shown here is derived from an EMBL/GenBank/DDBJ whole genome shotgun (WGS) entry which is preliminary data.</text>
</comment>
<dbReference type="PROSITE" id="PS51898">
    <property type="entry name" value="TYR_RECOMBINASE"/>
    <property type="match status" value="1"/>
</dbReference>
<dbReference type="InterPro" id="IPR013762">
    <property type="entry name" value="Integrase-like_cat_sf"/>
</dbReference>
<dbReference type="OrthoDB" id="184666at2"/>
<dbReference type="InterPro" id="IPR004107">
    <property type="entry name" value="Integrase_SAM-like_N"/>
</dbReference>
<dbReference type="GO" id="GO:0015074">
    <property type="term" value="P:DNA integration"/>
    <property type="evidence" value="ECO:0007669"/>
    <property type="project" value="UniProtKB-KW"/>
</dbReference>
<dbReference type="InterPro" id="IPR010998">
    <property type="entry name" value="Integrase_recombinase_N"/>
</dbReference>
<evidence type="ECO:0000256" key="1">
    <source>
        <dbReference type="ARBA" id="ARBA00003283"/>
    </source>
</evidence>
<dbReference type="InterPro" id="IPR050090">
    <property type="entry name" value="Tyrosine_recombinase_XerCD"/>
</dbReference>
<evidence type="ECO:0000256" key="2">
    <source>
        <dbReference type="ARBA" id="ARBA00008857"/>
    </source>
</evidence>
<feature type="coiled-coil region" evidence="7">
    <location>
        <begin position="115"/>
        <end position="142"/>
    </location>
</feature>
<keyword evidence="4 6" id="KW-0238">DNA-binding</keyword>
<evidence type="ECO:0000256" key="6">
    <source>
        <dbReference type="PROSITE-ProRule" id="PRU01248"/>
    </source>
</evidence>
<reference evidence="10" key="1">
    <citation type="submission" date="2016-02" db="EMBL/GenBank/DDBJ databases">
        <title>Draft Genome Sequence of Sporotomaculum syntrophicum Strain FB, a Syntrophic Benzoate Degrader.</title>
        <authorList>
            <person name="Nobu M.K."/>
            <person name="Narihiro T."/>
            <person name="Qiu Y.-L."/>
            <person name="Ohashi A."/>
            <person name="Liu W.-T."/>
            <person name="Yuji S."/>
        </authorList>
    </citation>
    <scope>NUCLEOTIDE SEQUENCE</scope>
    <source>
        <strain evidence="10">FB</strain>
    </source>
</reference>
<proteinExistence type="inferred from homology"/>
<evidence type="ECO:0000256" key="5">
    <source>
        <dbReference type="ARBA" id="ARBA00023172"/>
    </source>
</evidence>
<dbReference type="Pfam" id="PF13495">
    <property type="entry name" value="Phage_int_SAM_4"/>
    <property type="match status" value="1"/>
</dbReference>
<evidence type="ECO:0000313" key="10">
    <source>
        <dbReference type="EMBL" id="KAF1085682.1"/>
    </source>
</evidence>
<organism evidence="10 11">
    <name type="scientific">Sporotomaculum syntrophicum</name>
    <dbReference type="NCBI Taxonomy" id="182264"/>
    <lineage>
        <taxon>Bacteria</taxon>
        <taxon>Bacillati</taxon>
        <taxon>Bacillota</taxon>
        <taxon>Clostridia</taxon>
        <taxon>Eubacteriales</taxon>
        <taxon>Desulfallaceae</taxon>
        <taxon>Sporotomaculum</taxon>
    </lineage>
</organism>
<dbReference type="CDD" id="cd00397">
    <property type="entry name" value="DNA_BRE_C"/>
    <property type="match status" value="1"/>
</dbReference>
<dbReference type="GO" id="GO:0003677">
    <property type="term" value="F:DNA binding"/>
    <property type="evidence" value="ECO:0007669"/>
    <property type="project" value="UniProtKB-UniRule"/>
</dbReference>
<dbReference type="Pfam" id="PF00589">
    <property type="entry name" value="Phage_integrase"/>
    <property type="match status" value="1"/>
</dbReference>
<protein>
    <submittedName>
        <fullName evidence="10">Tyrosine recombinase XerC</fullName>
    </submittedName>
</protein>
<keyword evidence="11" id="KW-1185">Reference proteome</keyword>
<feature type="domain" description="Core-binding (CB)" evidence="9">
    <location>
        <begin position="1"/>
        <end position="87"/>
    </location>
</feature>
<dbReference type="SUPFAM" id="SSF56349">
    <property type="entry name" value="DNA breaking-rejoining enzymes"/>
    <property type="match status" value="1"/>
</dbReference>
<dbReference type="PROSITE" id="PS51900">
    <property type="entry name" value="CB"/>
    <property type="match status" value="1"/>
</dbReference>
<dbReference type="Gene3D" id="1.10.443.10">
    <property type="entry name" value="Intergrase catalytic core"/>
    <property type="match status" value="1"/>
</dbReference>
<dbReference type="EMBL" id="LSRS01000003">
    <property type="protein sequence ID" value="KAF1085682.1"/>
    <property type="molecule type" value="Genomic_DNA"/>
</dbReference>
<keyword evidence="7" id="KW-0175">Coiled coil</keyword>
<evidence type="ECO:0000256" key="3">
    <source>
        <dbReference type="ARBA" id="ARBA00022908"/>
    </source>
</evidence>
<dbReference type="AlphaFoldDB" id="A0A9D2WQC0"/>
<keyword evidence="5" id="KW-0233">DNA recombination</keyword>
<accession>A0A9D2WQC0</accession>
<sequence length="299" mass="34931">MTNELEKYLKDLEAEGKSEKTIISYRTTIQQFISWYEDSNEQQATIERITPMDIKDYKQYLIITKERKPATVNKIIVTLKSFFGWAVENGISNINPARKIKLQERQKLAPKWLDRNEQNKLLREVEKEKNELKKVRDIAIIQMMLQTGLRVEEVTELEITDIEVNCKSGKVIVRHGKRNKYREVPLNKDARNALKDYLKERQDHKYSDSKYLFISERSPQMTTRAIQHMVEHYGERAKIEKLTCHILRHTFCHNLIIAGAGIEKVAMLAGHSSLESSKIYTVPGEKELQDIVEKISIND</sequence>